<keyword evidence="2" id="KW-0472">Membrane</keyword>
<evidence type="ECO:0008006" key="5">
    <source>
        <dbReference type="Google" id="ProtNLM"/>
    </source>
</evidence>
<gene>
    <name evidence="3" type="ORF">HD593_007141</name>
</gene>
<evidence type="ECO:0000313" key="4">
    <source>
        <dbReference type="Proteomes" id="UP000565579"/>
    </source>
</evidence>
<protein>
    <recommendedName>
        <fullName evidence="5">Secreted protein</fullName>
    </recommendedName>
</protein>
<keyword evidence="2" id="KW-1133">Transmembrane helix</keyword>
<feature type="region of interest" description="Disordered" evidence="1">
    <location>
        <begin position="225"/>
        <end position="271"/>
    </location>
</feature>
<dbReference type="AlphaFoldDB" id="A0A7X0U242"/>
<reference evidence="3 4" key="1">
    <citation type="submission" date="2020-08" db="EMBL/GenBank/DDBJ databases">
        <title>Sequencing the genomes of 1000 actinobacteria strains.</title>
        <authorList>
            <person name="Klenk H.-P."/>
        </authorList>
    </citation>
    <scope>NUCLEOTIDE SEQUENCE [LARGE SCALE GENOMIC DNA]</scope>
    <source>
        <strain evidence="3 4">DSM 43768</strain>
    </source>
</reference>
<feature type="transmembrane region" description="Helical" evidence="2">
    <location>
        <begin position="203"/>
        <end position="221"/>
    </location>
</feature>
<evidence type="ECO:0000313" key="3">
    <source>
        <dbReference type="EMBL" id="MBB6552346.1"/>
    </source>
</evidence>
<name>A0A7X0U242_9ACTN</name>
<dbReference type="Proteomes" id="UP000565579">
    <property type="component" value="Unassembled WGS sequence"/>
</dbReference>
<proteinExistence type="predicted"/>
<dbReference type="RefSeq" id="WP_185106278.1">
    <property type="nucleotide sequence ID" value="NZ_BAAAXY010000185.1"/>
</dbReference>
<organism evidence="3 4">
    <name type="scientific">Nonomuraea rubra</name>
    <dbReference type="NCBI Taxonomy" id="46180"/>
    <lineage>
        <taxon>Bacteria</taxon>
        <taxon>Bacillati</taxon>
        <taxon>Actinomycetota</taxon>
        <taxon>Actinomycetes</taxon>
        <taxon>Streptosporangiales</taxon>
        <taxon>Streptosporangiaceae</taxon>
        <taxon>Nonomuraea</taxon>
    </lineage>
</organism>
<keyword evidence="2" id="KW-0812">Transmembrane</keyword>
<comment type="caution">
    <text evidence="3">The sequence shown here is derived from an EMBL/GenBank/DDBJ whole genome shotgun (WGS) entry which is preliminary data.</text>
</comment>
<sequence>MRIPPFRLQRPHFQPLPPLRPLPVRPLPLWLLPFLRPRLFLLLPLLLLLLTLGSAPAGAHVVAPGADLRIAQTIAGAELTITVRGVNRTPAPAVVEIEAFHPVPDLPVELTMRSTETGRATRASVRLAAGRAGPYRVSMQVFRAGPHELEMRTPAERSVLPVRVLVPATSPWELVIHGGFYAAGLLVVGGLLTGGMSRRGPAVAVRAGALVGVVALTVAVLSPQLPEPVPDGAAPGAEPVPRRAAPQAEPVPDGSAPMAESGSGASMAEPGGAGGRPYLVGRLSTQPARPAAGTEFTLLVDLVDGSTGRPVDDLVLHHEALAHLVVTSADGAYFRHLHPVRLGPGRLAVRLRADRPGRHLAYAELERADSGGQLVTGAFEVAAGTQAAPVAASPPGASVIVPPRPVAGRPTTIGVRTRGRLQPWLGMPGHLIVRDREGGFLGHVHATPTRTSALTFTFSFPAPGTYLAWAQYATGSTVETVPFTITVGTEGET</sequence>
<evidence type="ECO:0000256" key="2">
    <source>
        <dbReference type="SAM" id="Phobius"/>
    </source>
</evidence>
<keyword evidence="4" id="KW-1185">Reference proteome</keyword>
<evidence type="ECO:0000256" key="1">
    <source>
        <dbReference type="SAM" id="MobiDB-lite"/>
    </source>
</evidence>
<feature type="transmembrane region" description="Helical" evidence="2">
    <location>
        <begin position="174"/>
        <end position="196"/>
    </location>
</feature>
<dbReference type="EMBL" id="JACHMI010000001">
    <property type="protein sequence ID" value="MBB6552346.1"/>
    <property type="molecule type" value="Genomic_DNA"/>
</dbReference>
<accession>A0A7X0U242</accession>